<evidence type="ECO:0000313" key="4">
    <source>
        <dbReference type="Proteomes" id="UP001190700"/>
    </source>
</evidence>
<protein>
    <recommendedName>
        <fullName evidence="2">EF-hand domain-containing protein</fullName>
    </recommendedName>
</protein>
<dbReference type="SUPFAM" id="SSF47473">
    <property type="entry name" value="EF-hand"/>
    <property type="match status" value="1"/>
</dbReference>
<dbReference type="InterPro" id="IPR018247">
    <property type="entry name" value="EF_Hand_1_Ca_BS"/>
</dbReference>
<evidence type="ECO:0000259" key="2">
    <source>
        <dbReference type="PROSITE" id="PS50222"/>
    </source>
</evidence>
<evidence type="ECO:0000313" key="3">
    <source>
        <dbReference type="EMBL" id="KAK3279123.1"/>
    </source>
</evidence>
<dbReference type="PROSITE" id="PS50222">
    <property type="entry name" value="EF_HAND_2"/>
    <property type="match status" value="2"/>
</dbReference>
<proteinExistence type="predicted"/>
<accession>A0AAE0LBI3</accession>
<dbReference type="PROSITE" id="PS00018">
    <property type="entry name" value="EF_HAND_1"/>
    <property type="match status" value="2"/>
</dbReference>
<dbReference type="GO" id="GO:0005509">
    <property type="term" value="F:calcium ion binding"/>
    <property type="evidence" value="ECO:0007669"/>
    <property type="project" value="InterPro"/>
</dbReference>
<gene>
    <name evidence="3" type="ORF">CYMTET_12980</name>
</gene>
<dbReference type="Pfam" id="PF13499">
    <property type="entry name" value="EF-hand_7"/>
    <property type="match status" value="1"/>
</dbReference>
<comment type="caution">
    <text evidence="3">The sequence shown here is derived from an EMBL/GenBank/DDBJ whole genome shotgun (WGS) entry which is preliminary data.</text>
</comment>
<organism evidence="3 4">
    <name type="scientific">Cymbomonas tetramitiformis</name>
    <dbReference type="NCBI Taxonomy" id="36881"/>
    <lineage>
        <taxon>Eukaryota</taxon>
        <taxon>Viridiplantae</taxon>
        <taxon>Chlorophyta</taxon>
        <taxon>Pyramimonadophyceae</taxon>
        <taxon>Pyramimonadales</taxon>
        <taxon>Pyramimonadaceae</taxon>
        <taxon>Cymbomonas</taxon>
    </lineage>
</organism>
<dbReference type="Proteomes" id="UP001190700">
    <property type="component" value="Unassembled WGS sequence"/>
</dbReference>
<dbReference type="InterPro" id="IPR011992">
    <property type="entry name" value="EF-hand-dom_pair"/>
</dbReference>
<reference evidence="3 4" key="1">
    <citation type="journal article" date="2015" name="Genome Biol. Evol.">
        <title>Comparative Genomics of a Bacterivorous Green Alga Reveals Evolutionary Causalities and Consequences of Phago-Mixotrophic Mode of Nutrition.</title>
        <authorList>
            <person name="Burns J.A."/>
            <person name="Paasch A."/>
            <person name="Narechania A."/>
            <person name="Kim E."/>
        </authorList>
    </citation>
    <scope>NUCLEOTIDE SEQUENCE [LARGE SCALE GENOMIC DNA]</scope>
    <source>
        <strain evidence="3 4">PLY_AMNH</strain>
    </source>
</reference>
<dbReference type="SMART" id="SM00054">
    <property type="entry name" value="EFh"/>
    <property type="match status" value="2"/>
</dbReference>
<dbReference type="CDD" id="cd00051">
    <property type="entry name" value="EFh"/>
    <property type="match status" value="1"/>
</dbReference>
<dbReference type="InterPro" id="IPR002048">
    <property type="entry name" value="EF_hand_dom"/>
</dbReference>
<keyword evidence="4" id="KW-1185">Reference proteome</keyword>
<feature type="domain" description="EF-hand" evidence="2">
    <location>
        <begin position="137"/>
        <end position="169"/>
    </location>
</feature>
<feature type="domain" description="EF-hand" evidence="2">
    <location>
        <begin position="100"/>
        <end position="135"/>
    </location>
</feature>
<dbReference type="Gene3D" id="1.10.238.10">
    <property type="entry name" value="EF-hand"/>
    <property type="match status" value="1"/>
</dbReference>
<dbReference type="EMBL" id="LGRX02005124">
    <property type="protein sequence ID" value="KAK3279123.1"/>
    <property type="molecule type" value="Genomic_DNA"/>
</dbReference>
<dbReference type="AlphaFoldDB" id="A0AAE0LBI3"/>
<name>A0AAE0LBI3_9CHLO</name>
<keyword evidence="1" id="KW-0106">Calcium</keyword>
<sequence length="179" mass="20270">MVETYLTSTYHSASACLAFIAMFTEFNFPGQIYSNVKKLDYLLTTVTEFTFHHFLQLAFPTAPAPAISKMFEAVRDTSAVNEEDTVKAARREEMQLRAAEQIDWVKTMWPVWDSDGSGELDENEFKAIVQSIGASLKDAEHFFAQIDTDTSGTISMDEFLNWWLGRGTNSYPSFLNATF</sequence>
<evidence type="ECO:0000256" key="1">
    <source>
        <dbReference type="ARBA" id="ARBA00022837"/>
    </source>
</evidence>